<evidence type="ECO:0000313" key="5">
    <source>
        <dbReference type="EMBL" id="KAK3224178.1"/>
    </source>
</evidence>
<dbReference type="GO" id="GO:0032259">
    <property type="term" value="P:methylation"/>
    <property type="evidence" value="ECO:0007669"/>
    <property type="project" value="UniProtKB-KW"/>
</dbReference>
<sequence>MVEVRSVPCMNAGNEATSYANNSLLQVFFPPLTLSSFQKTVILKARLVLEETIKDILMSKGFPASFNFADLGCSSGPNTLLVLSEILDSIHVMCQQVNQKSPEFQVFLNDLPGNDFNSIFKSLPTFYENLKKDKGDQFGPCFVSGMPGSFYERLFPCRSLYFIHSSYSLHWLSNVPENLENNKANIYMAMSSPPNVYKAYLEQFQRDFSSFLSLRSEEIISGGRMVLTFIGRGIPDPSSNDCCYIWELLTKSFLELVDEGLVEATMVDSFNLPYYTPCEEEVREIVEKEGSFNLDKMEIVEVNWDPSDDPSNERFVFNKYESGKNVANCIRAVSEPLLATHFGESIIDILFTRYAHHVAHHLAVEKTKFVNIVVSMRKIN</sequence>
<dbReference type="Gene3D" id="1.10.1200.270">
    <property type="entry name" value="Methyltransferase, alpha-helical capping domain"/>
    <property type="match status" value="1"/>
</dbReference>
<dbReference type="Proteomes" id="UP001281410">
    <property type="component" value="Unassembled WGS sequence"/>
</dbReference>
<dbReference type="AlphaFoldDB" id="A0AAE0AUP7"/>
<protein>
    <submittedName>
        <fullName evidence="5">Uncharacterized protein</fullName>
    </submittedName>
</protein>
<dbReference type="Gene3D" id="3.40.50.150">
    <property type="entry name" value="Vaccinia Virus protein VP39"/>
    <property type="match status" value="1"/>
</dbReference>
<keyword evidence="4" id="KW-0460">Magnesium</keyword>
<evidence type="ECO:0000256" key="3">
    <source>
        <dbReference type="ARBA" id="ARBA00022723"/>
    </source>
</evidence>
<keyword evidence="3" id="KW-0479">Metal-binding</keyword>
<dbReference type="EMBL" id="JANJYJ010000003">
    <property type="protein sequence ID" value="KAK3224178.1"/>
    <property type="molecule type" value="Genomic_DNA"/>
</dbReference>
<accession>A0AAE0AUP7</accession>
<proteinExistence type="predicted"/>
<gene>
    <name evidence="5" type="ORF">Dsin_011203</name>
</gene>
<dbReference type="GO" id="GO:0008168">
    <property type="term" value="F:methyltransferase activity"/>
    <property type="evidence" value="ECO:0007669"/>
    <property type="project" value="UniProtKB-KW"/>
</dbReference>
<keyword evidence="2" id="KW-0808">Transferase</keyword>
<dbReference type="GO" id="GO:0046872">
    <property type="term" value="F:metal ion binding"/>
    <property type="evidence" value="ECO:0007669"/>
    <property type="project" value="UniProtKB-KW"/>
</dbReference>
<organism evidence="5 6">
    <name type="scientific">Dipteronia sinensis</name>
    <dbReference type="NCBI Taxonomy" id="43782"/>
    <lineage>
        <taxon>Eukaryota</taxon>
        <taxon>Viridiplantae</taxon>
        <taxon>Streptophyta</taxon>
        <taxon>Embryophyta</taxon>
        <taxon>Tracheophyta</taxon>
        <taxon>Spermatophyta</taxon>
        <taxon>Magnoliopsida</taxon>
        <taxon>eudicotyledons</taxon>
        <taxon>Gunneridae</taxon>
        <taxon>Pentapetalae</taxon>
        <taxon>rosids</taxon>
        <taxon>malvids</taxon>
        <taxon>Sapindales</taxon>
        <taxon>Sapindaceae</taxon>
        <taxon>Hippocastanoideae</taxon>
        <taxon>Acereae</taxon>
        <taxon>Dipteronia</taxon>
    </lineage>
</organism>
<dbReference type="InterPro" id="IPR029063">
    <property type="entry name" value="SAM-dependent_MTases_sf"/>
</dbReference>
<evidence type="ECO:0000256" key="2">
    <source>
        <dbReference type="ARBA" id="ARBA00022679"/>
    </source>
</evidence>
<dbReference type="InterPro" id="IPR005299">
    <property type="entry name" value="MeTrfase_7"/>
</dbReference>
<evidence type="ECO:0000256" key="4">
    <source>
        <dbReference type="ARBA" id="ARBA00022842"/>
    </source>
</evidence>
<comment type="caution">
    <text evidence="5">The sequence shown here is derived from an EMBL/GenBank/DDBJ whole genome shotgun (WGS) entry which is preliminary data.</text>
</comment>
<evidence type="ECO:0000313" key="6">
    <source>
        <dbReference type="Proteomes" id="UP001281410"/>
    </source>
</evidence>
<keyword evidence="6" id="KW-1185">Reference proteome</keyword>
<keyword evidence="1" id="KW-0489">Methyltransferase</keyword>
<name>A0AAE0AUP7_9ROSI</name>
<dbReference type="PANTHER" id="PTHR31009">
    <property type="entry name" value="S-ADENOSYL-L-METHIONINE:CARBOXYL METHYLTRANSFERASE FAMILY PROTEIN"/>
    <property type="match status" value="1"/>
</dbReference>
<dbReference type="InterPro" id="IPR042086">
    <property type="entry name" value="MeTrfase_capping"/>
</dbReference>
<evidence type="ECO:0000256" key="1">
    <source>
        <dbReference type="ARBA" id="ARBA00022603"/>
    </source>
</evidence>
<reference evidence="5" key="1">
    <citation type="journal article" date="2023" name="Plant J.">
        <title>Genome sequences and population genomics provide insights into the demographic history, inbreeding, and mutation load of two 'living fossil' tree species of Dipteronia.</title>
        <authorList>
            <person name="Feng Y."/>
            <person name="Comes H.P."/>
            <person name="Chen J."/>
            <person name="Zhu S."/>
            <person name="Lu R."/>
            <person name="Zhang X."/>
            <person name="Li P."/>
            <person name="Qiu J."/>
            <person name="Olsen K.M."/>
            <person name="Qiu Y."/>
        </authorList>
    </citation>
    <scope>NUCLEOTIDE SEQUENCE</scope>
    <source>
        <strain evidence="5">NBL</strain>
    </source>
</reference>
<dbReference type="Pfam" id="PF03492">
    <property type="entry name" value="Methyltransf_7"/>
    <property type="match status" value="1"/>
</dbReference>
<dbReference type="SUPFAM" id="SSF53335">
    <property type="entry name" value="S-adenosyl-L-methionine-dependent methyltransferases"/>
    <property type="match status" value="1"/>
</dbReference>